<dbReference type="InterPro" id="IPR006426">
    <property type="entry name" value="Asn_synth_AEB"/>
</dbReference>
<evidence type="ECO:0000256" key="6">
    <source>
        <dbReference type="ARBA" id="ARBA00022962"/>
    </source>
</evidence>
<dbReference type="SUPFAM" id="SSF52402">
    <property type="entry name" value="Adenine nucleotide alpha hydrolases-like"/>
    <property type="match status" value="1"/>
</dbReference>
<feature type="binding site" evidence="9">
    <location>
        <begin position="373"/>
        <end position="374"/>
    </location>
    <ligand>
        <name>ATP</name>
        <dbReference type="ChEBI" id="CHEBI:30616"/>
    </ligand>
</feature>
<dbReference type="InterPro" id="IPR001962">
    <property type="entry name" value="Asn_synthase"/>
</dbReference>
<evidence type="ECO:0000259" key="11">
    <source>
        <dbReference type="PROSITE" id="PS51278"/>
    </source>
</evidence>
<dbReference type="Proteomes" id="UP000249739">
    <property type="component" value="Unassembled WGS sequence"/>
</dbReference>
<reference evidence="12 13" key="1">
    <citation type="submission" date="2017-08" db="EMBL/GenBank/DDBJ databases">
        <title>Infants hospitalized years apart are colonized by the same room-sourced microbial strains.</title>
        <authorList>
            <person name="Brooks B."/>
            <person name="Olm M.R."/>
            <person name="Firek B.A."/>
            <person name="Baker R."/>
            <person name="Thomas B.C."/>
            <person name="Morowitz M.J."/>
            <person name="Banfield J.F."/>
        </authorList>
    </citation>
    <scope>NUCLEOTIDE SEQUENCE [LARGE SCALE GENOMIC DNA]</scope>
    <source>
        <strain evidence="12">S2_006_000_R2_64</strain>
    </source>
</reference>
<dbReference type="SUPFAM" id="SSF56235">
    <property type="entry name" value="N-terminal nucleophile aminohydrolases (Ntn hydrolases)"/>
    <property type="match status" value="1"/>
</dbReference>
<feature type="binding site" evidence="9">
    <location>
        <position position="302"/>
    </location>
    <ligand>
        <name>ATP</name>
        <dbReference type="ChEBI" id="CHEBI:30616"/>
    </ligand>
</feature>
<dbReference type="Pfam" id="PF13537">
    <property type="entry name" value="GATase_7"/>
    <property type="match status" value="1"/>
</dbReference>
<dbReference type="EC" id="6.3.5.4" evidence="3"/>
<evidence type="ECO:0000256" key="10">
    <source>
        <dbReference type="PIRSR" id="PIRSR001589-3"/>
    </source>
</evidence>
<proteinExistence type="inferred from homology"/>
<dbReference type="CDD" id="cd01991">
    <property type="entry name" value="Asn_synthase_B_C"/>
    <property type="match status" value="1"/>
</dbReference>
<dbReference type="GO" id="GO:0004066">
    <property type="term" value="F:asparagine synthase (glutamine-hydrolyzing) activity"/>
    <property type="evidence" value="ECO:0007669"/>
    <property type="project" value="UniProtKB-EC"/>
</dbReference>
<feature type="domain" description="Glutamine amidotransferase type-2" evidence="11">
    <location>
        <begin position="19"/>
        <end position="227"/>
    </location>
</feature>
<gene>
    <name evidence="12" type="primary">asnB</name>
    <name evidence="12" type="ORF">DI586_06445</name>
</gene>
<keyword evidence="6 8" id="KW-0315">Glutamine amidotransferase</keyword>
<dbReference type="InterPro" id="IPR033738">
    <property type="entry name" value="AsnB_N"/>
</dbReference>
<dbReference type="Gene3D" id="3.60.20.10">
    <property type="entry name" value="Glutamine Phosphoribosylpyrophosphate, subunit 1, domain 1"/>
    <property type="match status" value="1"/>
</dbReference>
<feature type="active site" description="For GATase activity" evidence="8">
    <location>
        <position position="19"/>
    </location>
</feature>
<evidence type="ECO:0000256" key="1">
    <source>
        <dbReference type="ARBA" id="ARBA00005187"/>
    </source>
</evidence>
<dbReference type="AlphaFoldDB" id="A0A2W5FHT7"/>
<dbReference type="GO" id="GO:0005829">
    <property type="term" value="C:cytosol"/>
    <property type="evidence" value="ECO:0007669"/>
    <property type="project" value="TreeGrafter"/>
</dbReference>
<protein>
    <recommendedName>
        <fullName evidence="3">asparagine synthase (glutamine-hydrolyzing)</fullName>
        <ecNumber evidence="3">6.3.5.4</ecNumber>
    </recommendedName>
</protein>
<dbReference type="PROSITE" id="PS51278">
    <property type="entry name" value="GATASE_TYPE_2"/>
    <property type="match status" value="1"/>
</dbReference>
<evidence type="ECO:0000256" key="9">
    <source>
        <dbReference type="PIRSR" id="PIRSR001589-2"/>
    </source>
</evidence>
<keyword evidence="5 9" id="KW-0067">ATP-binding</keyword>
<dbReference type="InterPro" id="IPR029055">
    <property type="entry name" value="Ntn_hydrolases_N"/>
</dbReference>
<dbReference type="EMBL" id="QFOT01000062">
    <property type="protein sequence ID" value="PZP55565.1"/>
    <property type="molecule type" value="Genomic_DNA"/>
</dbReference>
<evidence type="ECO:0000256" key="2">
    <source>
        <dbReference type="ARBA" id="ARBA00005752"/>
    </source>
</evidence>
<comment type="caution">
    <text evidence="12">The sequence shown here is derived from an EMBL/GenBank/DDBJ whole genome shotgun (WGS) entry which is preliminary data.</text>
</comment>
<name>A0A2W5FHT7_9BACT</name>
<dbReference type="Pfam" id="PF00733">
    <property type="entry name" value="Asn_synthase"/>
    <property type="match status" value="1"/>
</dbReference>
<comment type="pathway">
    <text evidence="1">Amino-acid biosynthesis; L-asparagine biosynthesis; L-asparagine from L-aspartate (L-Gln route): step 1/1.</text>
</comment>
<comment type="similarity">
    <text evidence="2">Belongs to the asparagine synthetase family.</text>
</comment>
<accession>A0A2W5FHT7</accession>
<evidence type="ECO:0000256" key="3">
    <source>
        <dbReference type="ARBA" id="ARBA00012737"/>
    </source>
</evidence>
<evidence type="ECO:0000256" key="5">
    <source>
        <dbReference type="ARBA" id="ARBA00022840"/>
    </source>
</evidence>
<dbReference type="CDD" id="cd00712">
    <property type="entry name" value="AsnB"/>
    <property type="match status" value="1"/>
</dbReference>
<feature type="binding site" evidence="9">
    <location>
        <position position="114"/>
    </location>
    <ligand>
        <name>L-glutamine</name>
        <dbReference type="ChEBI" id="CHEBI:58359"/>
    </ligand>
</feature>
<dbReference type="PANTHER" id="PTHR43284">
    <property type="entry name" value="ASPARAGINE SYNTHETASE (GLUTAMINE-HYDROLYZING)"/>
    <property type="match status" value="1"/>
</dbReference>
<dbReference type="PANTHER" id="PTHR43284:SF1">
    <property type="entry name" value="ASPARAGINE SYNTHETASE"/>
    <property type="match status" value="1"/>
</dbReference>
<dbReference type="PIRSF" id="PIRSF001589">
    <property type="entry name" value="Asn_synthetase_glu-h"/>
    <property type="match status" value="1"/>
</dbReference>
<sequence>MGRQSCRADCIDLGEKPMCGIAGFTDFKGDTSALLSRMLDKIAHRGPDDDGTLLSGRTAIGMRRLSIIDVAQGKQPITTKGGSLSIVYNGEIYNYMEVRRELEAMGCSFQTNCDTEAILIGYQMWGPDCLNRLRGMFACAIYDHRDGSLFIARDRIGIKPLYYAISNGQFIFGSEIKSLLLHPVIQREVDPVAVDGYLSLRYVPGPQTLFRQIKKFPPGHFMIWKNGEGSFKRYWNTADIKPFTGNRTEAQETFDNLFDETTNIHMVSERPVGAFLSGGLDSTAIVASLTNQFPQGLKTFSVGFGWKGDELSAAAATAKDLGCDHKEIICRAEHTSLLGKIVWNLDEPIGDGIVLPMYLLSQLASESVKVVQSGEGADEILGGYFMHRVMRWASLYSRYIPKFVQSGGIMPAVKAMPASLLNMAFDYPGDLGETGKNRLLEFLKTLGSNSTSEQYRFIISLFSEADKKNLFTQEFQAALAACDTERQETGLLDFNKMLELQFEHWLPDDILTKLDKMTMAHSLEGRVPFMDHRLVELAMSLPMEYKIGLRGNKLILRDYLSRRRNAETSRRKKVPFYIPIDQYLASEPMRSMVNELLSESSVKRRGLFRWEAIQRMRGSVGDNGFLFGKQVFSITMLELWYRIFIDEESGWTV</sequence>
<dbReference type="GO" id="GO:0005524">
    <property type="term" value="F:ATP binding"/>
    <property type="evidence" value="ECO:0007669"/>
    <property type="project" value="UniProtKB-KW"/>
</dbReference>
<keyword evidence="8" id="KW-0061">Asparagine biosynthesis</keyword>
<dbReference type="Gene3D" id="3.40.50.620">
    <property type="entry name" value="HUPs"/>
    <property type="match status" value="1"/>
</dbReference>
<feature type="site" description="Important for beta-aspartyl-AMP intermediate formation" evidence="10">
    <location>
        <position position="375"/>
    </location>
</feature>
<dbReference type="GO" id="GO:0006529">
    <property type="term" value="P:asparagine biosynthetic process"/>
    <property type="evidence" value="ECO:0007669"/>
    <property type="project" value="UniProtKB-KW"/>
</dbReference>
<evidence type="ECO:0000256" key="7">
    <source>
        <dbReference type="ARBA" id="ARBA00048741"/>
    </source>
</evidence>
<dbReference type="InterPro" id="IPR051786">
    <property type="entry name" value="ASN_synthetase/amidase"/>
</dbReference>
<comment type="catalytic activity">
    <reaction evidence="7">
        <text>L-aspartate + L-glutamine + ATP + H2O = L-asparagine + L-glutamate + AMP + diphosphate + H(+)</text>
        <dbReference type="Rhea" id="RHEA:12228"/>
        <dbReference type="ChEBI" id="CHEBI:15377"/>
        <dbReference type="ChEBI" id="CHEBI:15378"/>
        <dbReference type="ChEBI" id="CHEBI:29985"/>
        <dbReference type="ChEBI" id="CHEBI:29991"/>
        <dbReference type="ChEBI" id="CHEBI:30616"/>
        <dbReference type="ChEBI" id="CHEBI:33019"/>
        <dbReference type="ChEBI" id="CHEBI:58048"/>
        <dbReference type="ChEBI" id="CHEBI:58359"/>
        <dbReference type="ChEBI" id="CHEBI:456215"/>
        <dbReference type="EC" id="6.3.5.4"/>
    </reaction>
</comment>
<evidence type="ECO:0000313" key="12">
    <source>
        <dbReference type="EMBL" id="PZP55565.1"/>
    </source>
</evidence>
<evidence type="ECO:0000256" key="8">
    <source>
        <dbReference type="PIRSR" id="PIRSR001589-1"/>
    </source>
</evidence>
<keyword evidence="8" id="KW-0028">Amino-acid biosynthesis</keyword>
<keyword evidence="4 9" id="KW-0547">Nucleotide-binding</keyword>
<dbReference type="InterPro" id="IPR014729">
    <property type="entry name" value="Rossmann-like_a/b/a_fold"/>
</dbReference>
<organism evidence="12 13">
    <name type="scientific">Micavibrio aeruginosavorus</name>
    <dbReference type="NCBI Taxonomy" id="349221"/>
    <lineage>
        <taxon>Bacteria</taxon>
        <taxon>Pseudomonadati</taxon>
        <taxon>Bdellovibrionota</taxon>
        <taxon>Bdellovibrionia</taxon>
        <taxon>Bdellovibrionales</taxon>
        <taxon>Pseudobdellovibrionaceae</taxon>
        <taxon>Micavibrio</taxon>
    </lineage>
</organism>
<evidence type="ECO:0000256" key="4">
    <source>
        <dbReference type="ARBA" id="ARBA00022741"/>
    </source>
</evidence>
<evidence type="ECO:0000313" key="13">
    <source>
        <dbReference type="Proteomes" id="UP000249739"/>
    </source>
</evidence>
<dbReference type="InterPro" id="IPR017932">
    <property type="entry name" value="GATase_2_dom"/>
</dbReference>
<dbReference type="NCBIfam" id="TIGR01536">
    <property type="entry name" value="asn_synth_AEB"/>
    <property type="match status" value="1"/>
</dbReference>